<dbReference type="InterPro" id="IPR037914">
    <property type="entry name" value="SpoVT-AbrB_sf"/>
</dbReference>
<gene>
    <name evidence="2" type="ORF">GCM10010468_71710</name>
</gene>
<dbReference type="EMBL" id="BAAAUV010000031">
    <property type="protein sequence ID" value="GAA3237075.1"/>
    <property type="molecule type" value="Genomic_DNA"/>
</dbReference>
<sequence>MTITTVARAKVRAKAQLTLPDEVRKALHIGEGDEVEFSVNDDGTVTVRGFVSIPTDQRWFWTPEWQRGEAQANADLAAGRSTVHHSVEDMFAHLDETAEKTAEDADL</sequence>
<dbReference type="RefSeq" id="WP_344837571.1">
    <property type="nucleotide sequence ID" value="NZ_BAAAUV010000031.1"/>
</dbReference>
<dbReference type="SMART" id="SM00966">
    <property type="entry name" value="SpoVT_AbrB"/>
    <property type="match status" value="1"/>
</dbReference>
<proteinExistence type="predicted"/>
<evidence type="ECO:0000313" key="3">
    <source>
        <dbReference type="Proteomes" id="UP001501237"/>
    </source>
</evidence>
<feature type="domain" description="SpoVT-AbrB" evidence="1">
    <location>
        <begin position="9"/>
        <end position="55"/>
    </location>
</feature>
<dbReference type="InterPro" id="IPR007159">
    <property type="entry name" value="SpoVT-AbrB_dom"/>
</dbReference>
<name>A0ABP6QK60_9ACTN</name>
<evidence type="ECO:0000259" key="1">
    <source>
        <dbReference type="SMART" id="SM00966"/>
    </source>
</evidence>
<reference evidence="3" key="1">
    <citation type="journal article" date="2019" name="Int. J. Syst. Evol. Microbiol.">
        <title>The Global Catalogue of Microorganisms (GCM) 10K type strain sequencing project: providing services to taxonomists for standard genome sequencing and annotation.</title>
        <authorList>
            <consortium name="The Broad Institute Genomics Platform"/>
            <consortium name="The Broad Institute Genome Sequencing Center for Infectious Disease"/>
            <person name="Wu L."/>
            <person name="Ma J."/>
        </authorList>
    </citation>
    <scope>NUCLEOTIDE SEQUENCE [LARGE SCALE GENOMIC DNA]</scope>
    <source>
        <strain evidence="3">JCM 9377</strain>
    </source>
</reference>
<accession>A0ABP6QK60</accession>
<dbReference type="Pfam" id="PF04014">
    <property type="entry name" value="MazE_antitoxin"/>
    <property type="match status" value="1"/>
</dbReference>
<organism evidence="2 3">
    <name type="scientific">Actinocorallia longicatena</name>
    <dbReference type="NCBI Taxonomy" id="111803"/>
    <lineage>
        <taxon>Bacteria</taxon>
        <taxon>Bacillati</taxon>
        <taxon>Actinomycetota</taxon>
        <taxon>Actinomycetes</taxon>
        <taxon>Streptosporangiales</taxon>
        <taxon>Thermomonosporaceae</taxon>
        <taxon>Actinocorallia</taxon>
    </lineage>
</organism>
<keyword evidence="3" id="KW-1185">Reference proteome</keyword>
<dbReference type="NCBIfam" id="TIGR01439">
    <property type="entry name" value="lp_hng_hel_AbrB"/>
    <property type="match status" value="1"/>
</dbReference>
<protein>
    <recommendedName>
        <fullName evidence="1">SpoVT-AbrB domain-containing protein</fullName>
    </recommendedName>
</protein>
<evidence type="ECO:0000313" key="2">
    <source>
        <dbReference type="EMBL" id="GAA3237075.1"/>
    </source>
</evidence>
<dbReference type="Gene3D" id="2.10.260.10">
    <property type="match status" value="1"/>
</dbReference>
<dbReference type="Proteomes" id="UP001501237">
    <property type="component" value="Unassembled WGS sequence"/>
</dbReference>
<comment type="caution">
    <text evidence="2">The sequence shown here is derived from an EMBL/GenBank/DDBJ whole genome shotgun (WGS) entry which is preliminary data.</text>
</comment>
<dbReference type="SUPFAM" id="SSF89447">
    <property type="entry name" value="AbrB/MazE/MraZ-like"/>
    <property type="match status" value="1"/>
</dbReference>